<evidence type="ECO:0000256" key="5">
    <source>
        <dbReference type="ARBA" id="ARBA00022605"/>
    </source>
</evidence>
<evidence type="ECO:0000256" key="4">
    <source>
        <dbReference type="ARBA" id="ARBA00011270"/>
    </source>
</evidence>
<comment type="pathway">
    <text evidence="2 11">Amino-acid biosynthesis; L-tryptophan biosynthesis; L-tryptophan from chorismate: step 5/5.</text>
</comment>
<gene>
    <name evidence="11" type="primary">trpB</name>
    <name evidence="13" type="ORF">UX39_C0016G0014</name>
</gene>
<sequence>MKLKIKSSDGYFGEFGGRYVPETLIPALLELEEAYEEARKDPKFKKEFEYYLKTFSGRPTPLTFAKNLTEKLGGAKIYLKNEGLNITGAHKITHCIGQALLAKRMGKKALIAETGAGQHGVATATVAAKFGFSCKVFMGAVDVARQRPNVFLMEQLGATVVPVEFGSKTLKDAVNAALKNWIENVKITHYLLGSVVGPHPYPTMTRDFQSVVGRETRAQLKEAEGKLPDYVIACVGGGSNAMGIFSEFVSEKSVKLIGVEAGGRGKKIGEHASRFNGGSVGVVEGYKSFFLQDKDGQIQKTHSISAGLDYAGIGPELADLKQRGRVDFYSATDKEVLAVFQLLAKTEGIVGALESLHAVAYAIKLAPTLPKSKVIVVNLSGRGDKDLFIVTKALNDEGFENFLRSQVQ</sequence>
<evidence type="ECO:0000256" key="2">
    <source>
        <dbReference type="ARBA" id="ARBA00004733"/>
    </source>
</evidence>
<dbReference type="Proteomes" id="UP000034175">
    <property type="component" value="Unassembled WGS sequence"/>
</dbReference>
<comment type="similarity">
    <text evidence="3 11">Belongs to the TrpB family.</text>
</comment>
<dbReference type="SUPFAM" id="SSF53686">
    <property type="entry name" value="Tryptophan synthase beta subunit-like PLP-dependent enzymes"/>
    <property type="match status" value="1"/>
</dbReference>
<evidence type="ECO:0000313" key="13">
    <source>
        <dbReference type="EMBL" id="KKU25893.1"/>
    </source>
</evidence>
<name>A0A0G1R731_9BACT</name>
<dbReference type="Gene3D" id="3.40.50.1100">
    <property type="match status" value="2"/>
</dbReference>
<reference evidence="13 14" key="1">
    <citation type="journal article" date="2015" name="Nature">
        <title>rRNA introns, odd ribosomes, and small enigmatic genomes across a large radiation of phyla.</title>
        <authorList>
            <person name="Brown C.T."/>
            <person name="Hug L.A."/>
            <person name="Thomas B.C."/>
            <person name="Sharon I."/>
            <person name="Castelle C.J."/>
            <person name="Singh A."/>
            <person name="Wilkins M.J."/>
            <person name="Williams K.H."/>
            <person name="Banfield J.F."/>
        </authorList>
    </citation>
    <scope>NUCLEOTIDE SEQUENCE [LARGE SCALE GENOMIC DNA]</scope>
</reference>
<dbReference type="GO" id="GO:0005737">
    <property type="term" value="C:cytoplasm"/>
    <property type="evidence" value="ECO:0007669"/>
    <property type="project" value="TreeGrafter"/>
</dbReference>
<dbReference type="EC" id="4.2.1.20" evidence="11"/>
<comment type="caution">
    <text evidence="13">The sequence shown here is derived from an EMBL/GenBank/DDBJ whole genome shotgun (WGS) entry which is preliminary data.</text>
</comment>
<feature type="modified residue" description="N6-(pyridoxal phosphate)lysine" evidence="11">
    <location>
        <position position="91"/>
    </location>
</feature>
<evidence type="ECO:0000256" key="3">
    <source>
        <dbReference type="ARBA" id="ARBA00009982"/>
    </source>
</evidence>
<dbReference type="FunFam" id="3.40.50.1100:FF:000001">
    <property type="entry name" value="Tryptophan synthase beta chain"/>
    <property type="match status" value="1"/>
</dbReference>
<keyword evidence="8 11" id="KW-0057">Aromatic amino acid biosynthesis</keyword>
<dbReference type="PATRIC" id="fig|1619042.3.peg.505"/>
<dbReference type="AlphaFoldDB" id="A0A0G1R731"/>
<dbReference type="HAMAP" id="MF_00133">
    <property type="entry name" value="Trp_synth_beta"/>
    <property type="match status" value="1"/>
</dbReference>
<evidence type="ECO:0000256" key="1">
    <source>
        <dbReference type="ARBA" id="ARBA00001933"/>
    </source>
</evidence>
<keyword evidence="6 11" id="KW-0822">Tryptophan biosynthesis</keyword>
<evidence type="ECO:0000256" key="11">
    <source>
        <dbReference type="HAMAP-Rule" id="MF_00133"/>
    </source>
</evidence>
<evidence type="ECO:0000256" key="7">
    <source>
        <dbReference type="ARBA" id="ARBA00022898"/>
    </source>
</evidence>
<dbReference type="InterPro" id="IPR006654">
    <property type="entry name" value="Trp_synth_beta"/>
</dbReference>
<feature type="domain" description="Tryptophan synthase beta chain-like PALP" evidence="12">
    <location>
        <begin position="56"/>
        <end position="381"/>
    </location>
</feature>
<organism evidence="13 14">
    <name type="scientific">Candidatus Magasanikbacteria bacterium GW2011_GWA2_46_17</name>
    <dbReference type="NCBI Taxonomy" id="1619042"/>
    <lineage>
        <taxon>Bacteria</taxon>
        <taxon>Candidatus Magasanikiibacteriota</taxon>
    </lineage>
</organism>
<evidence type="ECO:0000259" key="12">
    <source>
        <dbReference type="Pfam" id="PF00291"/>
    </source>
</evidence>
<comment type="cofactor">
    <cofactor evidence="1 11">
        <name>pyridoxal 5'-phosphate</name>
        <dbReference type="ChEBI" id="CHEBI:597326"/>
    </cofactor>
</comment>
<dbReference type="PIRSF" id="PIRSF001413">
    <property type="entry name" value="Trp_syn_beta"/>
    <property type="match status" value="1"/>
</dbReference>
<evidence type="ECO:0000256" key="6">
    <source>
        <dbReference type="ARBA" id="ARBA00022822"/>
    </source>
</evidence>
<keyword evidence="9 11" id="KW-0456">Lyase</keyword>
<dbReference type="EMBL" id="LCMA01000016">
    <property type="protein sequence ID" value="KKU25893.1"/>
    <property type="molecule type" value="Genomic_DNA"/>
</dbReference>
<dbReference type="UniPathway" id="UPA00035">
    <property type="reaction ID" value="UER00044"/>
</dbReference>
<dbReference type="PANTHER" id="PTHR48077:SF3">
    <property type="entry name" value="TRYPTOPHAN SYNTHASE"/>
    <property type="match status" value="1"/>
</dbReference>
<comment type="subunit">
    <text evidence="4 11">Tetramer of two alpha and two beta chains.</text>
</comment>
<comment type="function">
    <text evidence="11">The beta subunit is responsible for the synthesis of L-tryptophan from indole and L-serine.</text>
</comment>
<dbReference type="GO" id="GO:0004834">
    <property type="term" value="F:tryptophan synthase activity"/>
    <property type="evidence" value="ECO:0007669"/>
    <property type="project" value="UniProtKB-UniRule"/>
</dbReference>
<proteinExistence type="inferred from homology"/>
<dbReference type="InterPro" id="IPR001926">
    <property type="entry name" value="TrpB-like_PALP"/>
</dbReference>
<dbReference type="PANTHER" id="PTHR48077">
    <property type="entry name" value="TRYPTOPHAN SYNTHASE-RELATED"/>
    <property type="match status" value="1"/>
</dbReference>
<protein>
    <recommendedName>
        <fullName evidence="11">Tryptophan synthase beta chain</fullName>
        <ecNumber evidence="11">4.2.1.20</ecNumber>
    </recommendedName>
</protein>
<keyword evidence="5 11" id="KW-0028">Amino-acid biosynthesis</keyword>
<accession>A0A0G1R731</accession>
<dbReference type="CDD" id="cd06446">
    <property type="entry name" value="Trp-synth_B"/>
    <property type="match status" value="1"/>
</dbReference>
<comment type="catalytic activity">
    <reaction evidence="10 11">
        <text>(1S,2R)-1-C-(indol-3-yl)glycerol 3-phosphate + L-serine = D-glyceraldehyde 3-phosphate + L-tryptophan + H2O</text>
        <dbReference type="Rhea" id="RHEA:10532"/>
        <dbReference type="ChEBI" id="CHEBI:15377"/>
        <dbReference type="ChEBI" id="CHEBI:33384"/>
        <dbReference type="ChEBI" id="CHEBI:57912"/>
        <dbReference type="ChEBI" id="CHEBI:58866"/>
        <dbReference type="ChEBI" id="CHEBI:59776"/>
        <dbReference type="EC" id="4.2.1.20"/>
    </reaction>
</comment>
<keyword evidence="7 11" id="KW-0663">Pyridoxal phosphate</keyword>
<evidence type="ECO:0000256" key="8">
    <source>
        <dbReference type="ARBA" id="ARBA00023141"/>
    </source>
</evidence>
<evidence type="ECO:0000256" key="10">
    <source>
        <dbReference type="ARBA" id="ARBA00049047"/>
    </source>
</evidence>
<evidence type="ECO:0000256" key="9">
    <source>
        <dbReference type="ARBA" id="ARBA00023239"/>
    </source>
</evidence>
<dbReference type="FunFam" id="3.40.50.1100:FF:000004">
    <property type="entry name" value="Tryptophan synthase beta chain"/>
    <property type="match status" value="1"/>
</dbReference>
<evidence type="ECO:0000313" key="14">
    <source>
        <dbReference type="Proteomes" id="UP000034175"/>
    </source>
</evidence>
<dbReference type="InterPro" id="IPR023026">
    <property type="entry name" value="Trp_synth_beta/beta-like"/>
</dbReference>
<dbReference type="InterPro" id="IPR036052">
    <property type="entry name" value="TrpB-like_PALP_sf"/>
</dbReference>
<dbReference type="Pfam" id="PF00291">
    <property type="entry name" value="PALP"/>
    <property type="match status" value="1"/>
</dbReference>
<dbReference type="NCBIfam" id="TIGR00263">
    <property type="entry name" value="trpB"/>
    <property type="match status" value="1"/>
</dbReference>